<dbReference type="Proteomes" id="UP000032142">
    <property type="component" value="Unassembled WGS sequence"/>
</dbReference>
<dbReference type="EMBL" id="KN440016">
    <property type="protein sequence ID" value="KHG27134.1"/>
    <property type="molecule type" value="Genomic_DNA"/>
</dbReference>
<evidence type="ECO:0000313" key="2">
    <source>
        <dbReference type="Proteomes" id="UP000032142"/>
    </source>
</evidence>
<organism evidence="1 2">
    <name type="scientific">Gossypium arboreum</name>
    <name type="common">Tree cotton</name>
    <name type="synonym">Gossypium nanking</name>
    <dbReference type="NCBI Taxonomy" id="29729"/>
    <lineage>
        <taxon>Eukaryota</taxon>
        <taxon>Viridiplantae</taxon>
        <taxon>Streptophyta</taxon>
        <taxon>Embryophyta</taxon>
        <taxon>Tracheophyta</taxon>
        <taxon>Spermatophyta</taxon>
        <taxon>Magnoliopsida</taxon>
        <taxon>eudicotyledons</taxon>
        <taxon>Gunneridae</taxon>
        <taxon>Pentapetalae</taxon>
        <taxon>rosids</taxon>
        <taxon>malvids</taxon>
        <taxon>Malvales</taxon>
        <taxon>Malvaceae</taxon>
        <taxon>Malvoideae</taxon>
        <taxon>Gossypium</taxon>
    </lineage>
</organism>
<dbReference type="GO" id="GO:0016740">
    <property type="term" value="F:transferase activity"/>
    <property type="evidence" value="ECO:0007669"/>
    <property type="project" value="UniProtKB-KW"/>
</dbReference>
<reference evidence="2" key="1">
    <citation type="submission" date="2014-09" db="EMBL/GenBank/DDBJ databases">
        <authorList>
            <person name="Mudge J."/>
            <person name="Ramaraj T."/>
            <person name="Lindquist I.E."/>
            <person name="Bharti A.K."/>
            <person name="Sundararajan A."/>
            <person name="Cameron C.T."/>
            <person name="Woodward J.E."/>
            <person name="May G.D."/>
            <person name="Brubaker C."/>
            <person name="Broadhvest J."/>
            <person name="Wilkins T.A."/>
        </authorList>
    </citation>
    <scope>NUCLEOTIDE SEQUENCE</scope>
    <source>
        <strain evidence="2">cv. AKA8401</strain>
    </source>
</reference>
<dbReference type="AlphaFoldDB" id="A0A0B0PRS5"/>
<sequence length="96" mass="11340">MWISSAYRRKQICECANAREAGWVELFPTWSVWLVRVECSGWALAQYHCYLNGLRPNRLELTWALNGFSLHTEFPQTHPFYFHPRRKSPTIVGLEL</sequence>
<protein>
    <submittedName>
        <fullName evidence="1">Anthranilate N-benzoyltransferase 2</fullName>
    </submittedName>
</protein>
<proteinExistence type="predicted"/>
<keyword evidence="2" id="KW-1185">Reference proteome</keyword>
<evidence type="ECO:0000313" key="1">
    <source>
        <dbReference type="EMBL" id="KHG27134.1"/>
    </source>
</evidence>
<gene>
    <name evidence="1" type="ORF">F383_01960</name>
</gene>
<accession>A0A0B0PRS5</accession>
<keyword evidence="1" id="KW-0808">Transferase</keyword>
<name>A0A0B0PRS5_GOSAR</name>